<dbReference type="RefSeq" id="WP_374461781.1">
    <property type="nucleotide sequence ID" value="NZ_JAYSEF010000023.1"/>
</dbReference>
<dbReference type="Proteomes" id="UP000198869">
    <property type="component" value="Unassembled WGS sequence"/>
</dbReference>
<feature type="transmembrane region" description="Helical" evidence="1">
    <location>
        <begin position="20"/>
        <end position="36"/>
    </location>
</feature>
<gene>
    <name evidence="3" type="ORF">SAMN05421846_1198</name>
</gene>
<feature type="domain" description="2TM" evidence="2">
    <location>
        <begin position="5"/>
        <end position="83"/>
    </location>
</feature>
<dbReference type="EMBL" id="FNDW01000019">
    <property type="protein sequence ID" value="SDI90387.1"/>
    <property type="molecule type" value="Genomic_DNA"/>
</dbReference>
<keyword evidence="4" id="KW-1185">Reference proteome</keyword>
<proteinExistence type="predicted"/>
<evidence type="ECO:0000313" key="4">
    <source>
        <dbReference type="Proteomes" id="UP000198869"/>
    </source>
</evidence>
<dbReference type="AlphaFoldDB" id="A0A1G8PD90"/>
<keyword evidence="1" id="KW-0472">Membrane</keyword>
<feature type="transmembrane region" description="Helical" evidence="1">
    <location>
        <begin position="48"/>
        <end position="68"/>
    </location>
</feature>
<accession>A0A1G8PD90</accession>
<keyword evidence="1" id="KW-1133">Transmembrane helix</keyword>
<dbReference type="STRING" id="311334.SAMN05421846_1198"/>
<evidence type="ECO:0000256" key="1">
    <source>
        <dbReference type="SAM" id="Phobius"/>
    </source>
</evidence>
<dbReference type="Pfam" id="PF13239">
    <property type="entry name" value="2TM"/>
    <property type="match status" value="1"/>
</dbReference>
<name>A0A1G8PD90_9FLAO</name>
<reference evidence="4" key="1">
    <citation type="submission" date="2016-10" db="EMBL/GenBank/DDBJ databases">
        <authorList>
            <person name="Varghese N."/>
            <person name="Submissions S."/>
        </authorList>
    </citation>
    <scope>NUCLEOTIDE SEQUENCE [LARGE SCALE GENOMIC DNA]</scope>
    <source>
        <strain evidence="4">DSM 17071</strain>
    </source>
</reference>
<sequence length="91" mass="10786">MNYNQAQQRVNDLKKFYKSILWFGIVAVIIFADDIFEKGIFNFSLWNGSIILLIWGIVLTVKAVKLFLLDEEWEKDVIEKEMKKSKQPLKF</sequence>
<evidence type="ECO:0000313" key="3">
    <source>
        <dbReference type="EMBL" id="SDI90387.1"/>
    </source>
</evidence>
<organism evidence="3 4">
    <name type="scientific">Chryseobacterium taeanense</name>
    <dbReference type="NCBI Taxonomy" id="311334"/>
    <lineage>
        <taxon>Bacteria</taxon>
        <taxon>Pseudomonadati</taxon>
        <taxon>Bacteroidota</taxon>
        <taxon>Flavobacteriia</taxon>
        <taxon>Flavobacteriales</taxon>
        <taxon>Weeksellaceae</taxon>
        <taxon>Chryseobacterium group</taxon>
        <taxon>Chryseobacterium</taxon>
    </lineage>
</organism>
<evidence type="ECO:0000259" key="2">
    <source>
        <dbReference type="Pfam" id="PF13239"/>
    </source>
</evidence>
<protein>
    <submittedName>
        <fullName evidence="3">2TM domain-containing protein</fullName>
    </submittedName>
</protein>
<dbReference type="InterPro" id="IPR025698">
    <property type="entry name" value="2TM_dom"/>
</dbReference>
<keyword evidence="1" id="KW-0812">Transmembrane</keyword>